<proteinExistence type="predicted"/>
<dbReference type="EMBL" id="JAYMYS010000004">
    <property type="protein sequence ID" value="KAK7394926.1"/>
    <property type="molecule type" value="Genomic_DNA"/>
</dbReference>
<gene>
    <name evidence="1" type="ORF">VNO78_15467</name>
</gene>
<comment type="caution">
    <text evidence="1">The sequence shown here is derived from an EMBL/GenBank/DDBJ whole genome shotgun (WGS) entry which is preliminary data.</text>
</comment>
<dbReference type="AlphaFoldDB" id="A0AAN9SFE2"/>
<evidence type="ECO:0000313" key="2">
    <source>
        <dbReference type="Proteomes" id="UP001386955"/>
    </source>
</evidence>
<keyword evidence="2" id="KW-1185">Reference proteome</keyword>
<evidence type="ECO:0000313" key="1">
    <source>
        <dbReference type="EMBL" id="KAK7394926.1"/>
    </source>
</evidence>
<dbReference type="Proteomes" id="UP001386955">
    <property type="component" value="Unassembled WGS sequence"/>
</dbReference>
<reference evidence="1 2" key="1">
    <citation type="submission" date="2024-01" db="EMBL/GenBank/DDBJ databases">
        <title>The genomes of 5 underutilized Papilionoideae crops provide insights into root nodulation and disease resistanc.</title>
        <authorList>
            <person name="Jiang F."/>
        </authorList>
    </citation>
    <scope>NUCLEOTIDE SEQUENCE [LARGE SCALE GENOMIC DNA]</scope>
    <source>
        <strain evidence="1">DUOXIRENSHENG_FW03</strain>
        <tissue evidence="1">Leaves</tissue>
    </source>
</reference>
<organism evidence="1 2">
    <name type="scientific">Psophocarpus tetragonolobus</name>
    <name type="common">Winged bean</name>
    <name type="synonym">Dolichos tetragonolobus</name>
    <dbReference type="NCBI Taxonomy" id="3891"/>
    <lineage>
        <taxon>Eukaryota</taxon>
        <taxon>Viridiplantae</taxon>
        <taxon>Streptophyta</taxon>
        <taxon>Embryophyta</taxon>
        <taxon>Tracheophyta</taxon>
        <taxon>Spermatophyta</taxon>
        <taxon>Magnoliopsida</taxon>
        <taxon>eudicotyledons</taxon>
        <taxon>Gunneridae</taxon>
        <taxon>Pentapetalae</taxon>
        <taxon>rosids</taxon>
        <taxon>fabids</taxon>
        <taxon>Fabales</taxon>
        <taxon>Fabaceae</taxon>
        <taxon>Papilionoideae</taxon>
        <taxon>50 kb inversion clade</taxon>
        <taxon>NPAAA clade</taxon>
        <taxon>indigoferoid/millettioid clade</taxon>
        <taxon>Phaseoleae</taxon>
        <taxon>Psophocarpus</taxon>
    </lineage>
</organism>
<accession>A0AAN9SFE2</accession>
<protein>
    <submittedName>
        <fullName evidence="1">Uncharacterized protein</fullName>
    </submittedName>
</protein>
<sequence>MVMGSMRRIRNWEYSFKYENYPWHYGYLDFCASLLIETIISVLEHAGCFTNVQCHCEENKRFTWISGCVIGNHGESLESNSVCFLVCNSTYSLSIYLCSNYNWSR</sequence>
<name>A0AAN9SFE2_PSOTE</name>